<dbReference type="CDD" id="cd07814">
    <property type="entry name" value="SRPBCC_CalC_Aha1-like"/>
    <property type="match status" value="1"/>
</dbReference>
<accession>A0A1I5ABG5</accession>
<dbReference type="AlphaFoldDB" id="A0A1I5ABG5"/>
<reference evidence="4" key="1">
    <citation type="submission" date="2016-10" db="EMBL/GenBank/DDBJ databases">
        <authorList>
            <person name="Varghese N."/>
            <person name="Submissions S."/>
        </authorList>
    </citation>
    <scope>NUCLEOTIDE SEQUENCE [LARGE SCALE GENOMIC DNA]</scope>
    <source>
        <strain evidence="4">CGMCC 1.11101</strain>
    </source>
</reference>
<feature type="domain" description="Activator of Hsp90 ATPase homologue 1/2-like C-terminal" evidence="2">
    <location>
        <begin position="25"/>
        <end position="159"/>
    </location>
</feature>
<dbReference type="SUPFAM" id="SSF55961">
    <property type="entry name" value="Bet v1-like"/>
    <property type="match status" value="1"/>
</dbReference>
<dbReference type="Gene3D" id="3.30.530.20">
    <property type="match status" value="1"/>
</dbReference>
<gene>
    <name evidence="3" type="ORF">SAMN05216219_1328</name>
</gene>
<keyword evidence="4" id="KW-1185">Reference proteome</keyword>
<dbReference type="Proteomes" id="UP000198867">
    <property type="component" value="Unassembled WGS sequence"/>
</dbReference>
<dbReference type="InterPro" id="IPR013538">
    <property type="entry name" value="ASHA1/2-like_C"/>
</dbReference>
<dbReference type="Pfam" id="PF08327">
    <property type="entry name" value="AHSA1"/>
    <property type="match status" value="1"/>
</dbReference>
<evidence type="ECO:0000256" key="1">
    <source>
        <dbReference type="ARBA" id="ARBA00006817"/>
    </source>
</evidence>
<evidence type="ECO:0000259" key="2">
    <source>
        <dbReference type="Pfam" id="PF08327"/>
    </source>
</evidence>
<dbReference type="STRING" id="995034.SAMN05216219_1328"/>
<dbReference type="InterPro" id="IPR023393">
    <property type="entry name" value="START-like_dom_sf"/>
</dbReference>
<organism evidence="3 4">
    <name type="scientific">Mycetocola miduiensis</name>
    <dbReference type="NCBI Taxonomy" id="995034"/>
    <lineage>
        <taxon>Bacteria</taxon>
        <taxon>Bacillati</taxon>
        <taxon>Actinomycetota</taxon>
        <taxon>Actinomycetes</taxon>
        <taxon>Micrococcales</taxon>
        <taxon>Microbacteriaceae</taxon>
        <taxon>Mycetocola</taxon>
    </lineage>
</organism>
<dbReference type="EMBL" id="FOVM01000003">
    <property type="protein sequence ID" value="SFN59921.1"/>
    <property type="molecule type" value="Genomic_DNA"/>
</dbReference>
<evidence type="ECO:0000313" key="4">
    <source>
        <dbReference type="Proteomes" id="UP000198867"/>
    </source>
</evidence>
<dbReference type="OrthoDB" id="3365660at2"/>
<evidence type="ECO:0000313" key="3">
    <source>
        <dbReference type="EMBL" id="SFN59921.1"/>
    </source>
</evidence>
<comment type="similarity">
    <text evidence="1">Belongs to the AHA1 family.</text>
</comment>
<protein>
    <submittedName>
        <fullName evidence="3">Uncharacterized conserved protein YndB, AHSA1/START domain</fullName>
    </submittedName>
</protein>
<name>A0A1I5ABG5_9MICO</name>
<proteinExistence type="inferred from homology"/>
<dbReference type="RefSeq" id="WP_090709913.1">
    <property type="nucleotide sequence ID" value="NZ_FOVM01000003.1"/>
</dbReference>
<sequence length="166" mass="18768">MTVISSHKDVNNLTFTVTAEFTAGVDQVWQVWENPRLLERWWGPPTWPATFDKLEFRRGGDARYYMTGPEGEKARGWWKIIDVSAPRRFEFDDGFAGDDGEPLDPADTTRCVVTLEEDGGITRMTSVTTFKSADQLEQMSEMGMEEGTTEAMAQIDEILSETSVSR</sequence>